<dbReference type="PANTHER" id="PTHR30047">
    <property type="entry name" value="HIGH-AFFINITY CHOLINE TRANSPORT PROTEIN-RELATED"/>
    <property type="match status" value="1"/>
</dbReference>
<sequence length="536" mass="58085">MSDSSESKKMLDPDPRVWDFETEYELGQDNIRPFGLDLHNPVFLISSILIAAFVLIALANQEATASFFGWLRPWLTSTFDWFLVLSVNAITLFCLALIVLPVGSVRIGGKDAKPDYSYAGWIAMMFAAGIGIGLLFFGVLEPVYYNFAESGGASPLGIDISEPGNEYAGVVGTIHHWGLEGWAIYAAVGLSLAIFCYNLGLPLTLRSAFYPLLGERVWGWWGHMIDTLAVFATLFGLTTSLGLGAQQVAAGLYEVFGIEPTPTVTVLLIIFITAIALGSVLLGMDAGVKRLSEINMIMAVGLFIFVILVTGVGVAISRYFSVMTDYILMLPALSNPFGREDTSFFHGWTTFYWAWWIAWSPFVGMFIARISRGRTVREFVLCALIAPTAVCALWMSTFGGAAIDMLNAGGAEGVRATVIEAYKPEGALFGFLKELPFYQIVAPISLLLIIIFFVTSSDSGSLVIDTITAGGKMDAPVIQRIFWCTLEGLVAIALLLGGGLSALQGAAVSTGIPFTVVVLIMCYCLWLALRAERAKM</sequence>
<protein>
    <submittedName>
        <fullName evidence="9">Glycine betaine transporter OpuD</fullName>
    </submittedName>
</protein>
<dbReference type="STRING" id="311410.LA5095_02237"/>
<evidence type="ECO:0000256" key="6">
    <source>
        <dbReference type="ARBA" id="ARBA00022989"/>
    </source>
</evidence>
<keyword evidence="5 8" id="KW-0812">Transmembrane</keyword>
<dbReference type="InterPro" id="IPR000060">
    <property type="entry name" value="BCCT_transptr"/>
</dbReference>
<dbReference type="EMBL" id="CXWC01000002">
    <property type="protein sequence ID" value="CTQ66417.1"/>
    <property type="molecule type" value="Genomic_DNA"/>
</dbReference>
<keyword evidence="10" id="KW-1185">Reference proteome</keyword>
<dbReference type="GO" id="GO:0005886">
    <property type="term" value="C:plasma membrane"/>
    <property type="evidence" value="ECO:0007669"/>
    <property type="project" value="UniProtKB-SubCell"/>
</dbReference>
<keyword evidence="7 8" id="KW-0472">Membrane</keyword>
<evidence type="ECO:0000313" key="9">
    <source>
        <dbReference type="EMBL" id="CTQ66417.1"/>
    </source>
</evidence>
<feature type="transmembrane region" description="Helical" evidence="8">
    <location>
        <begin position="380"/>
        <end position="403"/>
    </location>
</feature>
<dbReference type="NCBIfam" id="TIGR00842">
    <property type="entry name" value="bcct"/>
    <property type="match status" value="1"/>
</dbReference>
<keyword evidence="3" id="KW-0813">Transport</keyword>
<feature type="transmembrane region" description="Helical" evidence="8">
    <location>
        <begin position="182"/>
        <end position="205"/>
    </location>
</feature>
<reference evidence="10" key="1">
    <citation type="submission" date="2015-07" db="EMBL/GenBank/DDBJ databases">
        <authorList>
            <person name="Rodrigo-Torres Lidia"/>
            <person name="Arahal R.David."/>
        </authorList>
    </citation>
    <scope>NUCLEOTIDE SEQUENCE [LARGE SCALE GENOMIC DNA]</scope>
    <source>
        <strain evidence="10">CECT 5096</strain>
    </source>
</reference>
<comment type="similarity">
    <text evidence="2">Belongs to the BCCT transporter (TC 2.A.15) family.</text>
</comment>
<feature type="transmembrane region" description="Helical" evidence="8">
    <location>
        <begin position="81"/>
        <end position="104"/>
    </location>
</feature>
<feature type="transmembrane region" description="Helical" evidence="8">
    <location>
        <begin position="437"/>
        <end position="455"/>
    </location>
</feature>
<dbReference type="Proteomes" id="UP000049983">
    <property type="component" value="Unassembled WGS sequence"/>
</dbReference>
<dbReference type="GeneID" id="97668525"/>
<dbReference type="GO" id="GO:0022857">
    <property type="term" value="F:transmembrane transporter activity"/>
    <property type="evidence" value="ECO:0007669"/>
    <property type="project" value="InterPro"/>
</dbReference>
<evidence type="ECO:0000256" key="1">
    <source>
        <dbReference type="ARBA" id="ARBA00004651"/>
    </source>
</evidence>
<keyword evidence="4" id="KW-1003">Cell membrane</keyword>
<evidence type="ECO:0000256" key="4">
    <source>
        <dbReference type="ARBA" id="ARBA00022475"/>
    </source>
</evidence>
<comment type="subcellular location">
    <subcellularLocation>
        <location evidence="1">Cell membrane</location>
        <topology evidence="1">Multi-pass membrane protein</topology>
    </subcellularLocation>
</comment>
<dbReference type="OrthoDB" id="9775735at2"/>
<dbReference type="PANTHER" id="PTHR30047:SF7">
    <property type="entry name" value="HIGH-AFFINITY CHOLINE TRANSPORT PROTEIN"/>
    <property type="match status" value="1"/>
</dbReference>
<feature type="transmembrane region" description="Helical" evidence="8">
    <location>
        <begin position="263"/>
        <end position="284"/>
    </location>
</feature>
<feature type="transmembrane region" description="Helical" evidence="8">
    <location>
        <begin position="481"/>
        <end position="500"/>
    </location>
</feature>
<evidence type="ECO:0000256" key="3">
    <source>
        <dbReference type="ARBA" id="ARBA00022448"/>
    </source>
</evidence>
<feature type="transmembrane region" description="Helical" evidence="8">
    <location>
        <begin position="116"/>
        <end position="140"/>
    </location>
</feature>
<dbReference type="RefSeq" id="WP_055114904.1">
    <property type="nucleotide sequence ID" value="NZ_CXWA01000002.1"/>
</dbReference>
<dbReference type="AlphaFoldDB" id="A0A0M6Z8L2"/>
<keyword evidence="6 8" id="KW-1133">Transmembrane helix</keyword>
<evidence type="ECO:0000313" key="10">
    <source>
        <dbReference type="Proteomes" id="UP000049983"/>
    </source>
</evidence>
<feature type="transmembrane region" description="Helical" evidence="8">
    <location>
        <begin position="350"/>
        <end position="368"/>
    </location>
</feature>
<feature type="transmembrane region" description="Helical" evidence="8">
    <location>
        <begin position="296"/>
        <end position="320"/>
    </location>
</feature>
<name>A0A0M6Z8L2_9HYPH</name>
<feature type="transmembrane region" description="Helical" evidence="8">
    <location>
        <begin position="42"/>
        <end position="61"/>
    </location>
</feature>
<dbReference type="Pfam" id="PF02028">
    <property type="entry name" value="BCCT"/>
    <property type="match status" value="1"/>
</dbReference>
<feature type="transmembrane region" description="Helical" evidence="8">
    <location>
        <begin position="217"/>
        <end position="243"/>
    </location>
</feature>
<organism evidence="9 10">
    <name type="scientific">Roseibium album</name>
    <dbReference type="NCBI Taxonomy" id="311410"/>
    <lineage>
        <taxon>Bacteria</taxon>
        <taxon>Pseudomonadati</taxon>
        <taxon>Pseudomonadota</taxon>
        <taxon>Alphaproteobacteria</taxon>
        <taxon>Hyphomicrobiales</taxon>
        <taxon>Stappiaceae</taxon>
        <taxon>Roseibium</taxon>
    </lineage>
</organism>
<evidence type="ECO:0000256" key="5">
    <source>
        <dbReference type="ARBA" id="ARBA00022692"/>
    </source>
</evidence>
<evidence type="ECO:0000256" key="7">
    <source>
        <dbReference type="ARBA" id="ARBA00023136"/>
    </source>
</evidence>
<evidence type="ECO:0000256" key="8">
    <source>
        <dbReference type="SAM" id="Phobius"/>
    </source>
</evidence>
<gene>
    <name evidence="9" type="primary">opuD_2</name>
    <name evidence="9" type="ORF">LA5096_01093</name>
</gene>
<evidence type="ECO:0000256" key="2">
    <source>
        <dbReference type="ARBA" id="ARBA00005658"/>
    </source>
</evidence>
<accession>A0A0M6Z8L2</accession>
<proteinExistence type="inferred from homology"/>
<feature type="transmembrane region" description="Helical" evidence="8">
    <location>
        <begin position="506"/>
        <end position="529"/>
    </location>
</feature>